<comment type="caution">
    <text evidence="1">The sequence shown here is derived from an EMBL/GenBank/DDBJ whole genome shotgun (WGS) entry which is preliminary data.</text>
</comment>
<evidence type="ECO:0000313" key="2">
    <source>
        <dbReference type="Proteomes" id="UP001381693"/>
    </source>
</evidence>
<proteinExistence type="predicted"/>
<reference evidence="1 2" key="1">
    <citation type="submission" date="2023-11" db="EMBL/GenBank/DDBJ databases">
        <title>Halocaridina rubra genome assembly.</title>
        <authorList>
            <person name="Smith C."/>
        </authorList>
    </citation>
    <scope>NUCLEOTIDE SEQUENCE [LARGE SCALE GENOMIC DNA]</scope>
    <source>
        <strain evidence="1">EP-1</strain>
        <tissue evidence="1">Whole</tissue>
    </source>
</reference>
<organism evidence="1 2">
    <name type="scientific">Halocaridina rubra</name>
    <name type="common">Hawaiian red shrimp</name>
    <dbReference type="NCBI Taxonomy" id="373956"/>
    <lineage>
        <taxon>Eukaryota</taxon>
        <taxon>Metazoa</taxon>
        <taxon>Ecdysozoa</taxon>
        <taxon>Arthropoda</taxon>
        <taxon>Crustacea</taxon>
        <taxon>Multicrustacea</taxon>
        <taxon>Malacostraca</taxon>
        <taxon>Eumalacostraca</taxon>
        <taxon>Eucarida</taxon>
        <taxon>Decapoda</taxon>
        <taxon>Pleocyemata</taxon>
        <taxon>Caridea</taxon>
        <taxon>Atyoidea</taxon>
        <taxon>Atyidae</taxon>
        <taxon>Halocaridina</taxon>
    </lineage>
</organism>
<dbReference type="Proteomes" id="UP001381693">
    <property type="component" value="Unassembled WGS sequence"/>
</dbReference>
<name>A0AAN8WYX3_HALRR</name>
<dbReference type="AlphaFoldDB" id="A0AAN8WYX3"/>
<keyword evidence="2" id="KW-1185">Reference proteome</keyword>
<protein>
    <submittedName>
        <fullName evidence="1">Uncharacterized protein</fullName>
    </submittedName>
</protein>
<gene>
    <name evidence="1" type="ORF">SK128_011550</name>
</gene>
<dbReference type="EMBL" id="JAXCGZ010017087">
    <property type="protein sequence ID" value="KAK7068900.1"/>
    <property type="molecule type" value="Genomic_DNA"/>
</dbReference>
<accession>A0AAN8WYX3</accession>
<evidence type="ECO:0000313" key="1">
    <source>
        <dbReference type="EMBL" id="KAK7068900.1"/>
    </source>
</evidence>
<sequence length="140" mass="16704">MVTDTAQNTIRMMYRAAGDWVIRVTYERRQLFDTKVLSYLMKVEREKRDYKRAKAYPPNVSWNSKATGEPYLQYTLQYTETIRRFLRKEKYDKRELGLAPEASCIRFVLTPELHYGILRTESFISSESFISFEDSNKMTK</sequence>